<dbReference type="PANTHER" id="PTHR46641">
    <property type="entry name" value="FMRFAMIDE RECEPTOR-RELATED"/>
    <property type="match status" value="1"/>
</dbReference>
<dbReference type="Proteomes" id="UP000324629">
    <property type="component" value="Unassembled WGS sequence"/>
</dbReference>
<feature type="transmembrane region" description="Helical" evidence="6">
    <location>
        <begin position="37"/>
        <end position="56"/>
    </location>
</feature>
<evidence type="ECO:0000256" key="3">
    <source>
        <dbReference type="ARBA" id="ARBA00022989"/>
    </source>
</evidence>
<dbReference type="PANTHER" id="PTHR46641:SF2">
    <property type="entry name" value="FMRFAMIDE RECEPTOR"/>
    <property type="match status" value="1"/>
</dbReference>
<feature type="compositionally biased region" description="Polar residues" evidence="5">
    <location>
        <begin position="364"/>
        <end position="377"/>
    </location>
</feature>
<evidence type="ECO:0000256" key="4">
    <source>
        <dbReference type="ARBA" id="ARBA00023136"/>
    </source>
</evidence>
<feature type="compositionally biased region" description="Basic and acidic residues" evidence="5">
    <location>
        <begin position="391"/>
        <end position="404"/>
    </location>
</feature>
<evidence type="ECO:0000256" key="1">
    <source>
        <dbReference type="ARBA" id="ARBA00004370"/>
    </source>
</evidence>
<keyword evidence="4 6" id="KW-0472">Membrane</keyword>
<keyword evidence="2 6" id="KW-0812">Transmembrane</keyword>
<feature type="region of interest" description="Disordered" evidence="5">
    <location>
        <begin position="364"/>
        <end position="404"/>
    </location>
</feature>
<protein>
    <recommendedName>
        <fullName evidence="7">G-protein coupled receptors family 1 profile domain-containing protein</fullName>
    </recommendedName>
</protein>
<gene>
    <name evidence="8" type="ORF">DEA37_0012780</name>
</gene>
<dbReference type="InterPro" id="IPR017452">
    <property type="entry name" value="GPCR_Rhodpsn_7TM"/>
</dbReference>
<comment type="subcellular location">
    <subcellularLocation>
        <location evidence="1">Membrane</location>
    </subcellularLocation>
</comment>
<evidence type="ECO:0000313" key="9">
    <source>
        <dbReference type="Proteomes" id="UP000324629"/>
    </source>
</evidence>
<feature type="transmembrane region" description="Helical" evidence="6">
    <location>
        <begin position="257"/>
        <end position="280"/>
    </location>
</feature>
<feature type="transmembrane region" description="Helical" evidence="6">
    <location>
        <begin position="213"/>
        <end position="236"/>
    </location>
</feature>
<keyword evidence="9" id="KW-1185">Reference proteome</keyword>
<evidence type="ECO:0000256" key="5">
    <source>
        <dbReference type="SAM" id="MobiDB-lite"/>
    </source>
</evidence>
<name>A0A5J4N8C8_9TREM</name>
<dbReference type="SUPFAM" id="SSF81321">
    <property type="entry name" value="Family A G protein-coupled receptor-like"/>
    <property type="match status" value="1"/>
</dbReference>
<evidence type="ECO:0000256" key="6">
    <source>
        <dbReference type="SAM" id="Phobius"/>
    </source>
</evidence>
<dbReference type="InterPro" id="IPR052954">
    <property type="entry name" value="GPCR-Ligand_Int"/>
</dbReference>
<reference evidence="8 9" key="1">
    <citation type="journal article" date="2019" name="Gigascience">
        <title>Whole-genome sequence of the oriental lung fluke Paragonimus westermani.</title>
        <authorList>
            <person name="Oey H."/>
            <person name="Zakrzewski M."/>
            <person name="Narain K."/>
            <person name="Devi K.R."/>
            <person name="Agatsuma T."/>
            <person name="Nawaratna S."/>
            <person name="Gobert G.N."/>
            <person name="Jones M.K."/>
            <person name="Ragan M.A."/>
            <person name="McManus D.P."/>
            <person name="Krause L."/>
        </authorList>
    </citation>
    <scope>NUCLEOTIDE SEQUENCE [LARGE SCALE GENOMIC DNA]</scope>
    <source>
        <strain evidence="8 9">IND2009</strain>
    </source>
</reference>
<dbReference type="PROSITE" id="PS50262">
    <property type="entry name" value="G_PROTEIN_RECEP_F1_2"/>
    <property type="match status" value="1"/>
</dbReference>
<evidence type="ECO:0000313" key="8">
    <source>
        <dbReference type="EMBL" id="KAA3671630.1"/>
    </source>
</evidence>
<evidence type="ECO:0000256" key="2">
    <source>
        <dbReference type="ARBA" id="ARBA00022692"/>
    </source>
</evidence>
<evidence type="ECO:0000259" key="7">
    <source>
        <dbReference type="PROSITE" id="PS50262"/>
    </source>
</evidence>
<organism evidence="8 9">
    <name type="scientific">Paragonimus westermani</name>
    <dbReference type="NCBI Taxonomy" id="34504"/>
    <lineage>
        <taxon>Eukaryota</taxon>
        <taxon>Metazoa</taxon>
        <taxon>Spiralia</taxon>
        <taxon>Lophotrochozoa</taxon>
        <taxon>Platyhelminthes</taxon>
        <taxon>Trematoda</taxon>
        <taxon>Digenea</taxon>
        <taxon>Plagiorchiida</taxon>
        <taxon>Troglotremata</taxon>
        <taxon>Troglotrematidae</taxon>
        <taxon>Paragonimus</taxon>
    </lineage>
</organism>
<feature type="domain" description="G-protein coupled receptors family 1 profile" evidence="7">
    <location>
        <begin position="47"/>
        <end position="320"/>
    </location>
</feature>
<feature type="transmembrane region" description="Helical" evidence="6">
    <location>
        <begin position="152"/>
        <end position="173"/>
    </location>
</feature>
<dbReference type="AlphaFoldDB" id="A0A5J4N8C8"/>
<dbReference type="Gene3D" id="1.20.1070.10">
    <property type="entry name" value="Rhodopsin 7-helix transmembrane proteins"/>
    <property type="match status" value="1"/>
</dbReference>
<keyword evidence="3 6" id="KW-1133">Transmembrane helix</keyword>
<dbReference type="GO" id="GO:0016020">
    <property type="term" value="C:membrane"/>
    <property type="evidence" value="ECO:0007669"/>
    <property type="project" value="UniProtKB-SubCell"/>
</dbReference>
<dbReference type="EMBL" id="QNGE01006078">
    <property type="protein sequence ID" value="KAA3671630.1"/>
    <property type="molecule type" value="Genomic_DNA"/>
</dbReference>
<sequence>MFDGAFWVEYTTIGDNCTTDSNSSKCDNPIRLCDTPLLSLSLLALILNITCMYVFARHNRRSVMRSSLLLLSATEVVFHLFFSIDYMMRLGFCTIPTTQDSLARVMAAAAINLGSDTFLCTRNWCNVLITSARTEVIVVPLRTRRYFTRKSIVFIYALVLFSSFGLSLVRVFYEYALVCQPSVSISKQHYMEIRSFDLLPRHFADHYDAYCFFIYQVILPVLLVLSMSITIASYVSPWRQSAILEATSIRRRHQMNATRTVLLMALTFLCCQMPTFIFVILDNYTDFLGNRTGTDLTMNIAHVIADVLLLLDSVTSILIYSYKLPGFRNHLFCLRGCRSRGDNQLVDNTELTVQDGPCRLPYTNSARTPSFPTSNKQITDKNDVAGYDKLNGNDEKLENESEYI</sequence>
<comment type="caution">
    <text evidence="8">The sequence shown here is derived from an EMBL/GenBank/DDBJ whole genome shotgun (WGS) entry which is preliminary data.</text>
</comment>
<feature type="transmembrane region" description="Helical" evidence="6">
    <location>
        <begin position="300"/>
        <end position="322"/>
    </location>
</feature>
<accession>A0A5J4N8C8</accession>
<proteinExistence type="predicted"/>